<dbReference type="AlphaFoldDB" id="A0A0K0FGP3"/>
<evidence type="ECO:0000256" key="3">
    <source>
        <dbReference type="ARBA" id="ARBA00022801"/>
    </source>
</evidence>
<organism evidence="5 6">
    <name type="scientific">Strongyloides venezuelensis</name>
    <name type="common">Threadworm</name>
    <dbReference type="NCBI Taxonomy" id="75913"/>
    <lineage>
        <taxon>Eukaryota</taxon>
        <taxon>Metazoa</taxon>
        <taxon>Ecdysozoa</taxon>
        <taxon>Nematoda</taxon>
        <taxon>Chromadorea</taxon>
        <taxon>Rhabditida</taxon>
        <taxon>Tylenchina</taxon>
        <taxon>Panagrolaimomorpha</taxon>
        <taxon>Strongyloidoidea</taxon>
        <taxon>Strongyloididae</taxon>
        <taxon>Strongyloides</taxon>
    </lineage>
</organism>
<proteinExistence type="inferred from homology"/>
<dbReference type="Gene3D" id="3.40.50.1820">
    <property type="entry name" value="alpha/beta hydrolase"/>
    <property type="match status" value="1"/>
</dbReference>
<name>A0A0K0FGP3_STRVS</name>
<evidence type="ECO:0000259" key="4">
    <source>
        <dbReference type="Pfam" id="PF00135"/>
    </source>
</evidence>
<dbReference type="GO" id="GO:0003990">
    <property type="term" value="F:acetylcholinesterase activity"/>
    <property type="evidence" value="ECO:0007669"/>
    <property type="project" value="TreeGrafter"/>
</dbReference>
<dbReference type="PANTHER" id="PTHR43918:SF15">
    <property type="entry name" value="CARBOXYLIC ESTER HYDROLASE"/>
    <property type="match status" value="1"/>
</dbReference>
<dbReference type="InterPro" id="IPR029058">
    <property type="entry name" value="AB_hydrolase_fold"/>
</dbReference>
<reference evidence="5" key="1">
    <citation type="submission" date="2014-07" db="EMBL/GenBank/DDBJ databases">
        <authorList>
            <person name="Martin A.A"/>
            <person name="De Silva N."/>
        </authorList>
    </citation>
    <scope>NUCLEOTIDE SEQUENCE</scope>
</reference>
<accession>A0A0K0FGP3</accession>
<dbReference type="GO" id="GO:0019695">
    <property type="term" value="P:choline metabolic process"/>
    <property type="evidence" value="ECO:0007669"/>
    <property type="project" value="TreeGrafter"/>
</dbReference>
<dbReference type="GO" id="GO:0005886">
    <property type="term" value="C:plasma membrane"/>
    <property type="evidence" value="ECO:0007669"/>
    <property type="project" value="TreeGrafter"/>
</dbReference>
<keyword evidence="2" id="KW-0719">Serine esterase</keyword>
<feature type="domain" description="Carboxylesterase type B" evidence="4">
    <location>
        <begin position="18"/>
        <end position="211"/>
    </location>
</feature>
<dbReference type="GO" id="GO:0006581">
    <property type="term" value="P:acetylcholine catabolic process"/>
    <property type="evidence" value="ECO:0007669"/>
    <property type="project" value="TreeGrafter"/>
</dbReference>
<dbReference type="InterPro" id="IPR002018">
    <property type="entry name" value="CarbesteraseB"/>
</dbReference>
<evidence type="ECO:0000256" key="1">
    <source>
        <dbReference type="ARBA" id="ARBA00005964"/>
    </source>
</evidence>
<evidence type="ECO:0000313" key="6">
    <source>
        <dbReference type="WBParaSite" id="SVE_0804800.1"/>
    </source>
</evidence>
<keyword evidence="5" id="KW-1185">Reference proteome</keyword>
<dbReference type="InterPro" id="IPR050654">
    <property type="entry name" value="AChE-related_enzymes"/>
</dbReference>
<dbReference type="SUPFAM" id="SSF53474">
    <property type="entry name" value="alpha/beta-Hydrolases"/>
    <property type="match status" value="1"/>
</dbReference>
<protein>
    <submittedName>
        <fullName evidence="6">Acetylcholinesterase (inferred by orthology to a zebrafish protein)</fullName>
    </submittedName>
</protein>
<dbReference type="Proteomes" id="UP000035680">
    <property type="component" value="Unassembled WGS sequence"/>
</dbReference>
<keyword evidence="3" id="KW-0378">Hydrolase</keyword>
<comment type="similarity">
    <text evidence="1">Belongs to the type-B carboxylesterase/lipase family.</text>
</comment>
<dbReference type="WBParaSite" id="SVE_0804800.1">
    <property type="protein sequence ID" value="SVE_0804800.1"/>
    <property type="gene ID" value="SVE_0804800"/>
</dbReference>
<evidence type="ECO:0000256" key="2">
    <source>
        <dbReference type="ARBA" id="ARBA00022487"/>
    </source>
</evidence>
<dbReference type="Pfam" id="PF00135">
    <property type="entry name" value="COesterase"/>
    <property type="match status" value="1"/>
</dbReference>
<sequence length="228" mass="26079">MFSLYLVKYNFEHFDTYNQTNKFSKNCLSLNIWVPQNKNGPVFVVIHGGSYSGGTASLDNHNGSILTIKSRATVVNINYRLGVFGFLYLGNNSKIKGNIGFLEQQMDMKWVYENIKKFGSKKDKITLFGESAEGASVTGHFLPVASYKYFSRVVVMLANNKQCLNNSLYKNSIRKYKKKLAKFLKCRGNSEKILKCLHATNVKKLLKASVNMRNNKVAYYKRFIYPSR</sequence>
<dbReference type="STRING" id="75913.A0A0K0FGP3"/>
<dbReference type="GO" id="GO:0005615">
    <property type="term" value="C:extracellular space"/>
    <property type="evidence" value="ECO:0007669"/>
    <property type="project" value="TreeGrafter"/>
</dbReference>
<evidence type="ECO:0000313" key="5">
    <source>
        <dbReference type="Proteomes" id="UP000035680"/>
    </source>
</evidence>
<reference evidence="6" key="2">
    <citation type="submission" date="2015-08" db="UniProtKB">
        <authorList>
            <consortium name="WormBaseParasite"/>
        </authorList>
    </citation>
    <scope>IDENTIFICATION</scope>
</reference>
<dbReference type="PANTHER" id="PTHR43918">
    <property type="entry name" value="ACETYLCHOLINESTERASE"/>
    <property type="match status" value="1"/>
</dbReference>